<dbReference type="SUPFAM" id="SSF52218">
    <property type="entry name" value="Flavoproteins"/>
    <property type="match status" value="1"/>
</dbReference>
<evidence type="ECO:0000256" key="4">
    <source>
        <dbReference type="ARBA" id="ARBA00038292"/>
    </source>
</evidence>
<protein>
    <submittedName>
        <fullName evidence="6">NADPH-dependent FMN reductase (SsuE)</fullName>
        <ecNumber evidence="6">1.5.1.38</ecNumber>
    </submittedName>
</protein>
<evidence type="ECO:0000259" key="5">
    <source>
        <dbReference type="Pfam" id="PF03358"/>
    </source>
</evidence>
<dbReference type="EC" id="1.5.1.38" evidence="6"/>
<dbReference type="PANTHER" id="PTHR43408:SF2">
    <property type="entry name" value="FMN REDUCTASE (NADPH)"/>
    <property type="match status" value="1"/>
</dbReference>
<accession>A0A075H4W7</accession>
<evidence type="ECO:0000256" key="3">
    <source>
        <dbReference type="ARBA" id="ARBA00023002"/>
    </source>
</evidence>
<dbReference type="InterPro" id="IPR005025">
    <property type="entry name" value="FMN_Rdtase-like_dom"/>
</dbReference>
<name>A0A075H4W7_9ARCH</name>
<sequence>MKIVVISGSPRKNANTQIMMKYVFDYAKLKNENTKFINLSEGGFDYYHGFLNEVEYGEKTLQAAKDITDADVWLIGTPIYNSMFSAALKNLFEFINYKQTAGKTAGLAILASGNIGFTDVQTLLTQLMSYFKVITNPSSVFMTADTIEDGKIITEDVKARLNELVDSTLALSRAE</sequence>
<keyword evidence="3 6" id="KW-0560">Oxidoreductase</keyword>
<dbReference type="InterPro" id="IPR051814">
    <property type="entry name" value="NAD(P)H-dep_FMN_reductase"/>
</dbReference>
<proteinExistence type="inferred from homology"/>
<evidence type="ECO:0000313" key="6">
    <source>
        <dbReference type="EMBL" id="AIF11104.1"/>
    </source>
</evidence>
<keyword evidence="1" id="KW-0285">Flavoprotein</keyword>
<evidence type="ECO:0000256" key="1">
    <source>
        <dbReference type="ARBA" id="ARBA00022630"/>
    </source>
</evidence>
<keyword evidence="2" id="KW-0288">FMN</keyword>
<dbReference type="InterPro" id="IPR029039">
    <property type="entry name" value="Flavoprotein-like_sf"/>
</dbReference>
<dbReference type="Gene3D" id="3.40.50.360">
    <property type="match status" value="1"/>
</dbReference>
<dbReference type="GO" id="GO:0052873">
    <property type="term" value="F:FMN reductase (NADPH) activity"/>
    <property type="evidence" value="ECO:0007669"/>
    <property type="project" value="UniProtKB-EC"/>
</dbReference>
<evidence type="ECO:0000256" key="2">
    <source>
        <dbReference type="ARBA" id="ARBA00022643"/>
    </source>
</evidence>
<dbReference type="PANTHER" id="PTHR43408">
    <property type="entry name" value="FMN REDUCTASE (NADPH)"/>
    <property type="match status" value="1"/>
</dbReference>
<gene>
    <name evidence="6" type="primary">ssuE</name>
</gene>
<reference evidence="6" key="1">
    <citation type="journal article" date="2014" name="Genome Biol. Evol.">
        <title>Pangenome evidence for extensive interdomain horizontal transfer affecting lineage core and shell genes in uncultured planktonic thaumarchaeota and euryarchaeota.</title>
        <authorList>
            <person name="Deschamps P."/>
            <person name="Zivanovic Y."/>
            <person name="Moreira D."/>
            <person name="Rodriguez-Valera F."/>
            <person name="Lopez-Garcia P."/>
        </authorList>
    </citation>
    <scope>NUCLEOTIDE SEQUENCE</scope>
</reference>
<dbReference type="Pfam" id="PF03358">
    <property type="entry name" value="FMN_red"/>
    <property type="match status" value="1"/>
</dbReference>
<feature type="domain" description="NADPH-dependent FMN reductase-like" evidence="5">
    <location>
        <begin position="1"/>
        <end position="143"/>
    </location>
</feature>
<dbReference type="AlphaFoldDB" id="A0A075H4W7"/>
<comment type="similarity">
    <text evidence="4">Belongs to the SsuE family. Isf subfamily.</text>
</comment>
<dbReference type="EMBL" id="KF900909">
    <property type="protein sequence ID" value="AIF11104.1"/>
    <property type="molecule type" value="Genomic_DNA"/>
</dbReference>
<organism evidence="6">
    <name type="scientific">uncultured marine thaumarchaeote KM3_49_A08</name>
    <dbReference type="NCBI Taxonomy" id="1456171"/>
    <lineage>
        <taxon>Archaea</taxon>
        <taxon>Nitrososphaerota</taxon>
        <taxon>environmental samples</taxon>
    </lineage>
</organism>